<dbReference type="OrthoDB" id="987021at2"/>
<comment type="caution">
    <text evidence="1">The sequence shown here is derived from an EMBL/GenBank/DDBJ whole genome shotgun (WGS) entry which is preliminary data.</text>
</comment>
<keyword evidence="2" id="KW-1185">Reference proteome</keyword>
<dbReference type="AlphaFoldDB" id="A0A5R8WUS0"/>
<dbReference type="Proteomes" id="UP000305517">
    <property type="component" value="Unassembled WGS sequence"/>
</dbReference>
<sequence>MKARTFETKQGIRCESDADLRALLAYAHAKGVPVAIATEETLERTEPVTATMLIWEHDDYPVGRYARDMSLHAQMGRPEGGLELTTAEFLSCCDQYLAAEAINPD</sequence>
<proteinExistence type="predicted"/>
<protein>
    <submittedName>
        <fullName evidence="1">Uncharacterized protein</fullName>
    </submittedName>
</protein>
<evidence type="ECO:0000313" key="1">
    <source>
        <dbReference type="EMBL" id="TLM95165.1"/>
    </source>
</evidence>
<reference evidence="1 2" key="1">
    <citation type="submission" date="2019-05" db="EMBL/GenBank/DDBJ databases">
        <title>Hymenobacter edaphi sp. nov., isolated from abandoned arsenic-contaminated farmland soil.</title>
        <authorList>
            <person name="Nie L."/>
        </authorList>
    </citation>
    <scope>NUCLEOTIDE SEQUENCE [LARGE SCALE GENOMIC DNA]</scope>
    <source>
        <strain evidence="1 2">1-3-3-8</strain>
    </source>
</reference>
<evidence type="ECO:0000313" key="2">
    <source>
        <dbReference type="Proteomes" id="UP000305517"/>
    </source>
</evidence>
<accession>A0A5R8WUS0</accession>
<name>A0A5R8WUS0_9BACT</name>
<organism evidence="1 2">
    <name type="scientific">Hymenobacter jeollabukensis</name>
    <dbReference type="NCBI Taxonomy" id="2025313"/>
    <lineage>
        <taxon>Bacteria</taxon>
        <taxon>Pseudomonadati</taxon>
        <taxon>Bacteroidota</taxon>
        <taxon>Cytophagia</taxon>
        <taxon>Cytophagales</taxon>
        <taxon>Hymenobacteraceae</taxon>
        <taxon>Hymenobacter</taxon>
    </lineage>
</organism>
<gene>
    <name evidence="1" type="ORF">FDY95_05060</name>
</gene>
<dbReference type="RefSeq" id="WP_138075639.1">
    <property type="nucleotide sequence ID" value="NZ_VAJM01000002.1"/>
</dbReference>
<dbReference type="EMBL" id="VAJM01000002">
    <property type="protein sequence ID" value="TLM95165.1"/>
    <property type="molecule type" value="Genomic_DNA"/>
</dbReference>